<reference evidence="3" key="3">
    <citation type="submission" date="2015-06" db="UniProtKB">
        <authorList>
            <consortium name="EnsemblMetazoa"/>
        </authorList>
    </citation>
    <scope>IDENTIFICATION</scope>
</reference>
<accession>T1ENM8</accession>
<name>T1ENM8_HELRO</name>
<evidence type="ECO:0008006" key="5">
    <source>
        <dbReference type="Google" id="ProtNLM"/>
    </source>
</evidence>
<evidence type="ECO:0000256" key="1">
    <source>
        <dbReference type="SAM" id="SignalP"/>
    </source>
</evidence>
<evidence type="ECO:0000313" key="3">
    <source>
        <dbReference type="EnsemblMetazoa" id="HelroP159135"/>
    </source>
</evidence>
<evidence type="ECO:0000313" key="2">
    <source>
        <dbReference type="EMBL" id="ESO12575.1"/>
    </source>
</evidence>
<dbReference type="EMBL" id="AMQM01000196">
    <property type="status" value="NOT_ANNOTATED_CDS"/>
    <property type="molecule type" value="Genomic_DNA"/>
</dbReference>
<keyword evidence="4" id="KW-1185">Reference proteome</keyword>
<dbReference type="InParanoid" id="T1ENM8"/>
<dbReference type="CTD" id="20198178"/>
<feature type="chain" id="PRO_5010979917" description="Secreted protein" evidence="1">
    <location>
        <begin position="24"/>
        <end position="101"/>
    </location>
</feature>
<dbReference type="EnsemblMetazoa" id="HelroT159135">
    <property type="protein sequence ID" value="HelroP159135"/>
    <property type="gene ID" value="HelroG159135"/>
</dbReference>
<dbReference type="Proteomes" id="UP000015101">
    <property type="component" value="Unassembled WGS sequence"/>
</dbReference>
<dbReference type="HOGENOM" id="CLU_2294641_0_0_1"/>
<sequence length="101" mass="11291">MSMMMVVAVIGATAVTKWLKVSCDESVAPLDRTFTGGKEAFNQKVCKLALEKTNNETDTCAVSKKEVKSSTRGKDAIDDCVHARRWFKWEMAEVRWRGAGF</sequence>
<dbReference type="EMBL" id="KB095811">
    <property type="protein sequence ID" value="ESO12575.1"/>
    <property type="molecule type" value="Genomic_DNA"/>
</dbReference>
<gene>
    <name evidence="3" type="primary">20198178</name>
    <name evidence="2" type="ORF">HELRODRAFT_159135</name>
</gene>
<dbReference type="KEGG" id="hro:HELRODRAFT_159135"/>
<dbReference type="RefSeq" id="XP_009009295.1">
    <property type="nucleotide sequence ID" value="XM_009011047.1"/>
</dbReference>
<dbReference type="GeneID" id="20198178"/>
<protein>
    <recommendedName>
        <fullName evidence="5">Secreted protein</fullName>
    </recommendedName>
</protein>
<dbReference type="AlphaFoldDB" id="T1ENM8"/>
<evidence type="ECO:0000313" key="4">
    <source>
        <dbReference type="Proteomes" id="UP000015101"/>
    </source>
</evidence>
<reference evidence="2 4" key="2">
    <citation type="journal article" date="2013" name="Nature">
        <title>Insights into bilaterian evolution from three spiralian genomes.</title>
        <authorList>
            <person name="Simakov O."/>
            <person name="Marletaz F."/>
            <person name="Cho S.J."/>
            <person name="Edsinger-Gonzales E."/>
            <person name="Havlak P."/>
            <person name="Hellsten U."/>
            <person name="Kuo D.H."/>
            <person name="Larsson T."/>
            <person name="Lv J."/>
            <person name="Arendt D."/>
            <person name="Savage R."/>
            <person name="Osoegawa K."/>
            <person name="de Jong P."/>
            <person name="Grimwood J."/>
            <person name="Chapman J.A."/>
            <person name="Shapiro H."/>
            <person name="Aerts A."/>
            <person name="Otillar R.P."/>
            <person name="Terry A.Y."/>
            <person name="Boore J.L."/>
            <person name="Grigoriev I.V."/>
            <person name="Lindberg D.R."/>
            <person name="Seaver E.C."/>
            <person name="Weisblat D.A."/>
            <person name="Putnam N.H."/>
            <person name="Rokhsar D.S."/>
        </authorList>
    </citation>
    <scope>NUCLEOTIDE SEQUENCE</scope>
</reference>
<organism evidence="3 4">
    <name type="scientific">Helobdella robusta</name>
    <name type="common">Californian leech</name>
    <dbReference type="NCBI Taxonomy" id="6412"/>
    <lineage>
        <taxon>Eukaryota</taxon>
        <taxon>Metazoa</taxon>
        <taxon>Spiralia</taxon>
        <taxon>Lophotrochozoa</taxon>
        <taxon>Annelida</taxon>
        <taxon>Clitellata</taxon>
        <taxon>Hirudinea</taxon>
        <taxon>Rhynchobdellida</taxon>
        <taxon>Glossiphoniidae</taxon>
        <taxon>Helobdella</taxon>
    </lineage>
</organism>
<reference evidence="4" key="1">
    <citation type="submission" date="2012-12" db="EMBL/GenBank/DDBJ databases">
        <authorList>
            <person name="Hellsten U."/>
            <person name="Grimwood J."/>
            <person name="Chapman J.A."/>
            <person name="Shapiro H."/>
            <person name="Aerts A."/>
            <person name="Otillar R.P."/>
            <person name="Terry A.Y."/>
            <person name="Boore J.L."/>
            <person name="Simakov O."/>
            <person name="Marletaz F."/>
            <person name="Cho S.-J."/>
            <person name="Edsinger-Gonzales E."/>
            <person name="Havlak P."/>
            <person name="Kuo D.-H."/>
            <person name="Larsson T."/>
            <person name="Lv J."/>
            <person name="Arendt D."/>
            <person name="Savage R."/>
            <person name="Osoegawa K."/>
            <person name="de Jong P."/>
            <person name="Lindberg D.R."/>
            <person name="Seaver E.C."/>
            <person name="Weisblat D.A."/>
            <person name="Putnam N.H."/>
            <person name="Grigoriev I.V."/>
            <person name="Rokhsar D.S."/>
        </authorList>
    </citation>
    <scope>NUCLEOTIDE SEQUENCE</scope>
</reference>
<keyword evidence="1" id="KW-0732">Signal</keyword>
<feature type="signal peptide" evidence="1">
    <location>
        <begin position="1"/>
        <end position="23"/>
    </location>
</feature>
<proteinExistence type="predicted"/>